<feature type="region of interest" description="Disordered" evidence="1">
    <location>
        <begin position="135"/>
        <end position="174"/>
    </location>
</feature>
<evidence type="ECO:0000313" key="3">
    <source>
        <dbReference type="Proteomes" id="UP001215151"/>
    </source>
</evidence>
<evidence type="ECO:0000256" key="1">
    <source>
        <dbReference type="SAM" id="MobiDB-lite"/>
    </source>
</evidence>
<dbReference type="AlphaFoldDB" id="A0AAD7XIB3"/>
<sequence length="450" mass="49250">MDNWYTKYEDDRQPERIARAPPQLSTHPSPSVAVAGTTQTNHGIQSDLFVPTPVTPSNNITVIVNVFDKDNASQVLNVLPDLIHVSSSSRHGGSSAMAVTRSSVVPFSTHTTPIISASLPGRPSQYVFPVFSAPPQRTWPRDKKRRGSPGIGSGSKRRRTEAIEVSDDMPSSAKQVREMDMERHQSPRDMLLAPEVPRQTRVQGAPRRIIKRSESEAIRDAEEIVHSYSAPDNDLDYAAIPGEFSRAYEAPQCEQSPHHEYPNRRGASSNVRLLNAILEDIKITFFCHLVTTEATDPGAANPRAVERSLATDPAVGPNNGSGHVNLNPSLSNIQLTLYVASPALAPPTRIPQHRAVTEIGPSQQLPPPVATRCATNELRFQQGAPIPTTPRYSQTQRVARPTPPLPRTATPSAHQTTGRLRPVAQWSGTHRGDNLNEESESDSTDEDTYA</sequence>
<feature type="compositionally biased region" description="Basic and acidic residues" evidence="1">
    <location>
        <begin position="7"/>
        <end position="18"/>
    </location>
</feature>
<feature type="compositionally biased region" description="Acidic residues" evidence="1">
    <location>
        <begin position="435"/>
        <end position="450"/>
    </location>
</feature>
<feature type="region of interest" description="Disordered" evidence="1">
    <location>
        <begin position="1"/>
        <end position="36"/>
    </location>
</feature>
<reference evidence="2" key="1">
    <citation type="submission" date="2022-11" db="EMBL/GenBank/DDBJ databases">
        <title>Genome Sequence of Cubamyces cubensis.</title>
        <authorList>
            <person name="Buettner E."/>
        </authorList>
    </citation>
    <scope>NUCLEOTIDE SEQUENCE</scope>
    <source>
        <strain evidence="2">MPL-01</strain>
    </source>
</reference>
<keyword evidence="3" id="KW-1185">Reference proteome</keyword>
<comment type="caution">
    <text evidence="2">The sequence shown here is derived from an EMBL/GenBank/DDBJ whole genome shotgun (WGS) entry which is preliminary data.</text>
</comment>
<feature type="region of interest" description="Disordered" evidence="1">
    <location>
        <begin position="381"/>
        <end position="450"/>
    </location>
</feature>
<gene>
    <name evidence="2" type="ORF">ONZ51_g814</name>
</gene>
<name>A0AAD7XIB3_9APHY</name>
<accession>A0AAD7XIB3</accession>
<proteinExistence type="predicted"/>
<dbReference type="EMBL" id="JAPEVG010000010">
    <property type="protein sequence ID" value="KAJ8496976.1"/>
    <property type="molecule type" value="Genomic_DNA"/>
</dbReference>
<protein>
    <submittedName>
        <fullName evidence="2">Uncharacterized protein</fullName>
    </submittedName>
</protein>
<evidence type="ECO:0000313" key="2">
    <source>
        <dbReference type="EMBL" id="KAJ8496976.1"/>
    </source>
</evidence>
<dbReference type="Proteomes" id="UP001215151">
    <property type="component" value="Unassembled WGS sequence"/>
</dbReference>
<organism evidence="2 3">
    <name type="scientific">Trametes cubensis</name>
    <dbReference type="NCBI Taxonomy" id="1111947"/>
    <lineage>
        <taxon>Eukaryota</taxon>
        <taxon>Fungi</taxon>
        <taxon>Dikarya</taxon>
        <taxon>Basidiomycota</taxon>
        <taxon>Agaricomycotina</taxon>
        <taxon>Agaricomycetes</taxon>
        <taxon>Polyporales</taxon>
        <taxon>Polyporaceae</taxon>
        <taxon>Trametes</taxon>
    </lineage>
</organism>